<proteinExistence type="predicted"/>
<reference evidence="2" key="1">
    <citation type="submission" date="2022-11" db="UniProtKB">
        <authorList>
            <consortium name="WormBaseParasite"/>
        </authorList>
    </citation>
    <scope>IDENTIFICATION</scope>
</reference>
<name>A0AC34GZX1_9BILA</name>
<protein>
    <submittedName>
        <fullName evidence="2">Protein Wnt</fullName>
    </submittedName>
</protein>
<accession>A0AC34GZX1</accession>
<organism evidence="1 2">
    <name type="scientific">Panagrolaimus sp. ES5</name>
    <dbReference type="NCBI Taxonomy" id="591445"/>
    <lineage>
        <taxon>Eukaryota</taxon>
        <taxon>Metazoa</taxon>
        <taxon>Ecdysozoa</taxon>
        <taxon>Nematoda</taxon>
        <taxon>Chromadorea</taxon>
        <taxon>Rhabditida</taxon>
        <taxon>Tylenchina</taxon>
        <taxon>Panagrolaimomorpha</taxon>
        <taxon>Panagrolaimoidea</taxon>
        <taxon>Panagrolaimidae</taxon>
        <taxon>Panagrolaimus</taxon>
    </lineage>
</organism>
<evidence type="ECO:0000313" key="1">
    <source>
        <dbReference type="Proteomes" id="UP000887579"/>
    </source>
</evidence>
<evidence type="ECO:0000313" key="2">
    <source>
        <dbReference type="WBParaSite" id="ES5_v2.g9999.t1"/>
    </source>
</evidence>
<dbReference type="WBParaSite" id="ES5_v2.g9999.t1">
    <property type="protein sequence ID" value="ES5_v2.g9999.t1"/>
    <property type="gene ID" value="ES5_v2.g9999"/>
</dbReference>
<dbReference type="Proteomes" id="UP000887579">
    <property type="component" value="Unplaced"/>
</dbReference>
<sequence length="393" mass="45613">MLLFNFQIFITATSNGYHPYNWLSLALSGTAKYEKESKSSVHAREHFRSLCQRLTGLNPRQRDLCETYPLTIPAIARSAREAIYECQIQFKHERWNCSERFDVYPNTSAGGLVFQDLLGKTLRSGNRESAFLTAITSAGVVHAITKLCSIGNMTECTCNNQPSMQRYTDTNTIQDLTYETVHKIPPKSPFTWGGCSDDTSFAIQFARQFLDSFDQELFRKTRDSKYLMNMHNNFVGREAITQNMRRHCRCHGVSGSCELQTCWLQMPKFNEIGEMLKQRYNHFAIQVAKRAKKRLRRKERSERMIPLRGNEMAYIYRSPNYCERNDTLGIIGTHNRECNNTSYGADSCDLLCCGRGYNTRDEIRLIRCHCKFVWCCYVRCKECKEHVQIHTCK</sequence>